<sequence length="143" mass="16287">MASSCMARTIVNQAGIDDRLHHFINKRQSNRRGDCVYGLDYNRSCFFDCFGGIPFGTSDLCRYLCRTRTCMSYAFIVCSLVILVPVANKTGILRQYVASMILHQENVIDILTPAFERFVFEITITRNMTQTQVHTKSMALPTN</sequence>
<dbReference type="AlphaFoldDB" id="A0A821WWQ1"/>
<name>A0A821WWQ1_9BILA</name>
<dbReference type="Proteomes" id="UP000663848">
    <property type="component" value="Unassembled WGS sequence"/>
</dbReference>
<keyword evidence="1" id="KW-0472">Membrane</keyword>
<feature type="transmembrane region" description="Helical" evidence="1">
    <location>
        <begin position="70"/>
        <end position="87"/>
    </location>
</feature>
<evidence type="ECO:0000313" key="2">
    <source>
        <dbReference type="EMBL" id="CAF4932186.1"/>
    </source>
</evidence>
<reference evidence="2" key="1">
    <citation type="submission" date="2021-02" db="EMBL/GenBank/DDBJ databases">
        <authorList>
            <person name="Nowell W R."/>
        </authorList>
    </citation>
    <scope>NUCLEOTIDE SEQUENCE</scope>
</reference>
<gene>
    <name evidence="2" type="ORF">QYT958_LOCUS32105</name>
</gene>
<keyword evidence="1" id="KW-1133">Transmembrane helix</keyword>
<accession>A0A821WWQ1</accession>
<organism evidence="2 3">
    <name type="scientific">Rotaria socialis</name>
    <dbReference type="NCBI Taxonomy" id="392032"/>
    <lineage>
        <taxon>Eukaryota</taxon>
        <taxon>Metazoa</taxon>
        <taxon>Spiralia</taxon>
        <taxon>Gnathifera</taxon>
        <taxon>Rotifera</taxon>
        <taxon>Eurotatoria</taxon>
        <taxon>Bdelloidea</taxon>
        <taxon>Philodinida</taxon>
        <taxon>Philodinidae</taxon>
        <taxon>Rotaria</taxon>
    </lineage>
</organism>
<protein>
    <submittedName>
        <fullName evidence="2">Uncharacterized protein</fullName>
    </submittedName>
</protein>
<evidence type="ECO:0000313" key="3">
    <source>
        <dbReference type="Proteomes" id="UP000663848"/>
    </source>
</evidence>
<dbReference type="EMBL" id="CAJOBR010020717">
    <property type="protein sequence ID" value="CAF4932186.1"/>
    <property type="molecule type" value="Genomic_DNA"/>
</dbReference>
<evidence type="ECO:0000256" key="1">
    <source>
        <dbReference type="SAM" id="Phobius"/>
    </source>
</evidence>
<keyword evidence="1" id="KW-0812">Transmembrane</keyword>
<comment type="caution">
    <text evidence="2">The sequence shown here is derived from an EMBL/GenBank/DDBJ whole genome shotgun (WGS) entry which is preliminary data.</text>
</comment>
<proteinExistence type="predicted"/>